<feature type="region of interest" description="Disordered" evidence="1">
    <location>
        <begin position="65"/>
        <end position="84"/>
    </location>
</feature>
<organism evidence="3 4">
    <name type="scientific">Camelus dromedarius</name>
    <name type="common">Dromedary</name>
    <name type="synonym">Arabian camel</name>
    <dbReference type="NCBI Taxonomy" id="9838"/>
    <lineage>
        <taxon>Eukaryota</taxon>
        <taxon>Metazoa</taxon>
        <taxon>Chordata</taxon>
        <taxon>Craniata</taxon>
        <taxon>Vertebrata</taxon>
        <taxon>Euteleostomi</taxon>
        <taxon>Mammalia</taxon>
        <taxon>Eutheria</taxon>
        <taxon>Laurasiatheria</taxon>
        <taxon>Artiodactyla</taxon>
        <taxon>Tylopoda</taxon>
        <taxon>Camelidae</taxon>
        <taxon>Camelus</taxon>
    </lineage>
</organism>
<dbReference type="AlphaFoldDB" id="A0A5N4CT37"/>
<evidence type="ECO:0000256" key="1">
    <source>
        <dbReference type="SAM" id="MobiDB-lite"/>
    </source>
</evidence>
<keyword evidence="2" id="KW-0732">Signal</keyword>
<feature type="signal peptide" evidence="2">
    <location>
        <begin position="1"/>
        <end position="22"/>
    </location>
</feature>
<feature type="compositionally biased region" description="Basic and acidic residues" evidence="1">
    <location>
        <begin position="431"/>
        <end position="445"/>
    </location>
</feature>
<feature type="region of interest" description="Disordered" evidence="1">
    <location>
        <begin position="431"/>
        <end position="480"/>
    </location>
</feature>
<feature type="compositionally biased region" description="Basic residues" evidence="1">
    <location>
        <begin position="296"/>
        <end position="312"/>
    </location>
</feature>
<gene>
    <name evidence="3" type="ORF">Cadr_000021628</name>
</gene>
<sequence>MLWGFLGGQAALLRAWLSSQHGSCTHWAEPRPCTQPPPAAYHSTRPPGRCKSVCEYLCPGIQNHNPGHQPHKPNRPVAGSPGPPDLWLETSHRGRGQGARRVGIGTAPAQPAEPVARTLAVAAHTRLLLRVVRLVAVTMVTLTQTSCPHPRALGSREESRGGGGRLRGMGPEWNCLAEGLGLGGHSEVVWGRRLRVRRSLLGGHVGGLGLHRRVLWGQLTGRGGGGVGGGGGLWLARGVTGLRRLGHWVWRRAGGGRRGGRPLHPPRLSARPRSVRSSLLEHIRAAEPQPEGRAGGGRRGRARTRRMRRRRPDRPSAWESGAPAAVPRRRRAGDWAAACVVSAAAAGSAQSRGASGGVGLRAAWLERLTGPNRVASQDLRRVRVAARFKAQSTHITSTCGAYLTGEKWRLAERLLHSQGAEDREVLDLERSLEEGTRDRETRHGPEAFPGGGQRLGDTGDPTHWAKKRTQVTKMDVAPAPRHTRSWDAALCEPKAFQAAVRGPDSD</sequence>
<evidence type="ECO:0000256" key="2">
    <source>
        <dbReference type="SAM" id="SignalP"/>
    </source>
</evidence>
<protein>
    <submittedName>
        <fullName evidence="3">Uncharacterized protein</fullName>
    </submittedName>
</protein>
<keyword evidence="4" id="KW-1185">Reference proteome</keyword>
<dbReference type="Proteomes" id="UP000299084">
    <property type="component" value="Unassembled WGS sequence"/>
</dbReference>
<proteinExistence type="predicted"/>
<accession>A0A5N4CT37</accession>
<feature type="region of interest" description="Disordered" evidence="1">
    <location>
        <begin position="254"/>
        <end position="329"/>
    </location>
</feature>
<comment type="caution">
    <text evidence="3">The sequence shown here is derived from an EMBL/GenBank/DDBJ whole genome shotgun (WGS) entry which is preliminary data.</text>
</comment>
<reference evidence="3 4" key="1">
    <citation type="journal article" date="2019" name="Mol. Ecol. Resour.">
        <title>Improving Illumina assemblies with Hi-C and long reads: an example with the North African dromedary.</title>
        <authorList>
            <person name="Elbers J.P."/>
            <person name="Rogers M.F."/>
            <person name="Perelman P.L."/>
            <person name="Proskuryakova A.A."/>
            <person name="Serdyukova N.A."/>
            <person name="Johnson W.E."/>
            <person name="Horin P."/>
            <person name="Corander J."/>
            <person name="Murphy D."/>
            <person name="Burger P.A."/>
        </authorList>
    </citation>
    <scope>NUCLEOTIDE SEQUENCE [LARGE SCALE GENOMIC DNA]</scope>
    <source>
        <strain evidence="3">Drom800</strain>
        <tissue evidence="3">Blood</tissue>
    </source>
</reference>
<dbReference type="EMBL" id="JWIN03000020">
    <property type="protein sequence ID" value="KAB1261995.1"/>
    <property type="molecule type" value="Genomic_DNA"/>
</dbReference>
<feature type="chain" id="PRO_5024286998" evidence="2">
    <location>
        <begin position="23"/>
        <end position="506"/>
    </location>
</feature>
<name>A0A5N4CT37_CAMDR</name>
<evidence type="ECO:0000313" key="4">
    <source>
        <dbReference type="Proteomes" id="UP000299084"/>
    </source>
</evidence>
<evidence type="ECO:0000313" key="3">
    <source>
        <dbReference type="EMBL" id="KAB1261995.1"/>
    </source>
</evidence>